<evidence type="ECO:0000259" key="12">
    <source>
        <dbReference type="PROSITE" id="PS50929"/>
    </source>
</evidence>
<dbReference type="Gene3D" id="1.20.1560.10">
    <property type="entry name" value="ABC transporter type 1, transmembrane domain"/>
    <property type="match status" value="1"/>
</dbReference>
<accession>A0A7W3NA06</accession>
<dbReference type="Proteomes" id="UP000543174">
    <property type="component" value="Unassembled WGS sequence"/>
</dbReference>
<dbReference type="PROSITE" id="PS50929">
    <property type="entry name" value="ABC_TM1F"/>
    <property type="match status" value="1"/>
</dbReference>
<evidence type="ECO:0000256" key="8">
    <source>
        <dbReference type="ARBA" id="ARBA00023136"/>
    </source>
</evidence>
<dbReference type="CDD" id="cd03254">
    <property type="entry name" value="ABCC_Glucan_exporter_like"/>
    <property type="match status" value="1"/>
</dbReference>
<feature type="transmembrane region" description="Helical" evidence="10">
    <location>
        <begin position="281"/>
        <end position="308"/>
    </location>
</feature>
<sequence length="602" mass="66442">MNNQGKNQMSSIRGPRGMMKGPVVKPKNAKKTLYRIWSYMGKRKPPLAAAIILVIVTSLLNLLGPYLIGVIIDEHIIPKDISGTIRMSLILAGIYITTSLLTWLQTYLMVNVSFTTIGMLRQDLFAKLQTLSLRFFDKRAHGELMSRVTNDIDNLNNALSQSVIQALSSILSLVGITIAMFSLNWILAIITLIVIPLMVIIVRQILKRSSENFVKRQKDLGELNGFVEEAISGGEVVTLFSKEKDFLTVFNERNEQLRSSATKAETFSGFLGPVTNFINNLGLALVIGAGAFMAVQGSVTVGMIASFVNYSRQFSRPISQMANLVNTILSAIAGAERVFAIMDEQPDVTNKPNALSVTKFAGDVAFENVSFGYNDEKMILKDVTLTAKKGEMVALVGPTGSGKTTIINLLTRFYDISNGDIKIDGRSISDYNIHDLRNRIGIVLQDTYLFSGTIADNIRFGRLDASDEEVKSAAKMANAHSFIKHLPQQYNTVISAGGGNLSEGQKQLLSIARAMLSDCDILILDEATSNIDTKTEIDIQRGMSNLLKGKTSFVIAHRLKTIENANQILVLKDGQIIEEGNHRELLEKQGFYHKLYTQQFTI</sequence>
<keyword evidence="6 13" id="KW-0067">ATP-binding</keyword>
<feature type="transmembrane region" description="Helical" evidence="10">
    <location>
        <begin position="163"/>
        <end position="181"/>
    </location>
</feature>
<gene>
    <name evidence="13" type="ORF">HNP21_002269</name>
</gene>
<feature type="transmembrane region" description="Helical" evidence="10">
    <location>
        <begin position="89"/>
        <end position="110"/>
    </location>
</feature>
<keyword evidence="3" id="KW-1003">Cell membrane</keyword>
<evidence type="ECO:0000256" key="2">
    <source>
        <dbReference type="ARBA" id="ARBA00022448"/>
    </source>
</evidence>
<feature type="transmembrane region" description="Helical" evidence="10">
    <location>
        <begin position="186"/>
        <end position="206"/>
    </location>
</feature>
<keyword evidence="7 10" id="KW-1133">Transmembrane helix</keyword>
<organism evidence="13 14">
    <name type="scientific">Priestia aryabhattai</name>
    <name type="common">Bacillus aryabhattai</name>
    <dbReference type="NCBI Taxonomy" id="412384"/>
    <lineage>
        <taxon>Bacteria</taxon>
        <taxon>Bacillati</taxon>
        <taxon>Bacillota</taxon>
        <taxon>Bacilli</taxon>
        <taxon>Bacillales</taxon>
        <taxon>Bacillaceae</taxon>
        <taxon>Priestia</taxon>
    </lineage>
</organism>
<evidence type="ECO:0000256" key="1">
    <source>
        <dbReference type="ARBA" id="ARBA00004651"/>
    </source>
</evidence>
<evidence type="ECO:0000313" key="13">
    <source>
        <dbReference type="EMBL" id="MBA9039162.1"/>
    </source>
</evidence>
<keyword evidence="8 10" id="KW-0472">Membrane</keyword>
<dbReference type="PROSITE" id="PS50893">
    <property type="entry name" value="ABC_TRANSPORTER_2"/>
    <property type="match status" value="1"/>
</dbReference>
<evidence type="ECO:0000256" key="6">
    <source>
        <dbReference type="ARBA" id="ARBA00022840"/>
    </source>
</evidence>
<dbReference type="PANTHER" id="PTHR43394:SF1">
    <property type="entry name" value="ATP-BINDING CASSETTE SUB-FAMILY B MEMBER 10, MITOCHONDRIAL"/>
    <property type="match status" value="1"/>
</dbReference>
<evidence type="ECO:0000259" key="11">
    <source>
        <dbReference type="PROSITE" id="PS50893"/>
    </source>
</evidence>
<feature type="domain" description="ABC transporter" evidence="11">
    <location>
        <begin position="364"/>
        <end position="598"/>
    </location>
</feature>
<dbReference type="SUPFAM" id="SSF52540">
    <property type="entry name" value="P-loop containing nucleoside triphosphate hydrolases"/>
    <property type="match status" value="1"/>
</dbReference>
<dbReference type="FunFam" id="3.40.50.300:FF:000287">
    <property type="entry name" value="Multidrug ABC transporter ATP-binding protein"/>
    <property type="match status" value="1"/>
</dbReference>
<dbReference type="InterPro" id="IPR003593">
    <property type="entry name" value="AAA+_ATPase"/>
</dbReference>
<feature type="compositionally biased region" description="Polar residues" evidence="9">
    <location>
        <begin position="1"/>
        <end position="11"/>
    </location>
</feature>
<feature type="region of interest" description="Disordered" evidence="9">
    <location>
        <begin position="1"/>
        <end position="20"/>
    </location>
</feature>
<evidence type="ECO:0000256" key="10">
    <source>
        <dbReference type="SAM" id="Phobius"/>
    </source>
</evidence>
<dbReference type="InterPro" id="IPR027417">
    <property type="entry name" value="P-loop_NTPase"/>
</dbReference>
<dbReference type="InterPro" id="IPR036640">
    <property type="entry name" value="ABC1_TM_sf"/>
</dbReference>
<keyword evidence="4 10" id="KW-0812">Transmembrane</keyword>
<keyword evidence="5" id="KW-0547">Nucleotide-binding</keyword>
<dbReference type="InterPro" id="IPR039421">
    <property type="entry name" value="Type_1_exporter"/>
</dbReference>
<dbReference type="SUPFAM" id="SSF90123">
    <property type="entry name" value="ABC transporter transmembrane region"/>
    <property type="match status" value="1"/>
</dbReference>
<dbReference type="InterPro" id="IPR011527">
    <property type="entry name" value="ABC1_TM_dom"/>
</dbReference>
<comment type="caution">
    <text evidence="13">The sequence shown here is derived from an EMBL/GenBank/DDBJ whole genome shotgun (WGS) entry which is preliminary data.</text>
</comment>
<dbReference type="Pfam" id="PF00005">
    <property type="entry name" value="ABC_tran"/>
    <property type="match status" value="1"/>
</dbReference>
<evidence type="ECO:0000256" key="3">
    <source>
        <dbReference type="ARBA" id="ARBA00022475"/>
    </source>
</evidence>
<comment type="subcellular location">
    <subcellularLocation>
        <location evidence="1">Cell membrane</location>
        <topology evidence="1">Multi-pass membrane protein</topology>
    </subcellularLocation>
</comment>
<evidence type="ECO:0000256" key="7">
    <source>
        <dbReference type="ARBA" id="ARBA00022989"/>
    </source>
</evidence>
<dbReference type="AlphaFoldDB" id="A0A7W3NA06"/>
<dbReference type="SMART" id="SM00382">
    <property type="entry name" value="AAA"/>
    <property type="match status" value="1"/>
</dbReference>
<dbReference type="CDD" id="cd18547">
    <property type="entry name" value="ABC_6TM_Tm288_like"/>
    <property type="match status" value="1"/>
</dbReference>
<dbReference type="GO" id="GO:0005886">
    <property type="term" value="C:plasma membrane"/>
    <property type="evidence" value="ECO:0007669"/>
    <property type="project" value="UniProtKB-SubCell"/>
</dbReference>
<feature type="transmembrane region" description="Helical" evidence="10">
    <location>
        <begin position="47"/>
        <end position="68"/>
    </location>
</feature>
<dbReference type="InterPro" id="IPR003439">
    <property type="entry name" value="ABC_transporter-like_ATP-bd"/>
</dbReference>
<evidence type="ECO:0000256" key="5">
    <source>
        <dbReference type="ARBA" id="ARBA00022741"/>
    </source>
</evidence>
<dbReference type="GO" id="GO:0015421">
    <property type="term" value="F:ABC-type oligopeptide transporter activity"/>
    <property type="evidence" value="ECO:0007669"/>
    <property type="project" value="TreeGrafter"/>
</dbReference>
<dbReference type="PANTHER" id="PTHR43394">
    <property type="entry name" value="ATP-DEPENDENT PERMEASE MDL1, MITOCHONDRIAL"/>
    <property type="match status" value="1"/>
</dbReference>
<name>A0A7W3NA06_PRIAR</name>
<dbReference type="EMBL" id="JACJHT010000002">
    <property type="protein sequence ID" value="MBA9039162.1"/>
    <property type="molecule type" value="Genomic_DNA"/>
</dbReference>
<dbReference type="GO" id="GO:0016887">
    <property type="term" value="F:ATP hydrolysis activity"/>
    <property type="evidence" value="ECO:0007669"/>
    <property type="project" value="InterPro"/>
</dbReference>
<proteinExistence type="predicted"/>
<evidence type="ECO:0000313" key="14">
    <source>
        <dbReference type="Proteomes" id="UP000543174"/>
    </source>
</evidence>
<reference evidence="13" key="1">
    <citation type="submission" date="2020-08" db="EMBL/GenBank/DDBJ databases">
        <title>Functional genomics of gut bacteria from endangered species of beetles.</title>
        <authorList>
            <person name="Carlos-Shanley C."/>
        </authorList>
    </citation>
    <scope>NUCLEOTIDE SEQUENCE [LARGE SCALE GENOMIC DNA]</scope>
    <source>
        <strain evidence="13">S00060</strain>
    </source>
</reference>
<dbReference type="GO" id="GO:0005524">
    <property type="term" value="F:ATP binding"/>
    <property type="evidence" value="ECO:0007669"/>
    <property type="project" value="UniProtKB-KW"/>
</dbReference>
<keyword evidence="14" id="KW-1185">Reference proteome</keyword>
<keyword evidence="2" id="KW-0813">Transport</keyword>
<feature type="domain" description="ABC transmembrane type-1" evidence="12">
    <location>
        <begin position="48"/>
        <end position="330"/>
    </location>
</feature>
<dbReference type="Pfam" id="PF00664">
    <property type="entry name" value="ABC_membrane"/>
    <property type="match status" value="1"/>
</dbReference>
<dbReference type="Gene3D" id="3.40.50.300">
    <property type="entry name" value="P-loop containing nucleotide triphosphate hydrolases"/>
    <property type="match status" value="1"/>
</dbReference>
<protein>
    <submittedName>
        <fullName evidence="13">ATP-binding cassette subfamily B protein</fullName>
    </submittedName>
</protein>
<evidence type="ECO:0000256" key="9">
    <source>
        <dbReference type="SAM" id="MobiDB-lite"/>
    </source>
</evidence>
<evidence type="ECO:0000256" key="4">
    <source>
        <dbReference type="ARBA" id="ARBA00022692"/>
    </source>
</evidence>
<dbReference type="FunFam" id="1.20.1560.10:FF:000011">
    <property type="entry name" value="Multidrug ABC transporter ATP-binding protein"/>
    <property type="match status" value="1"/>
</dbReference>